<dbReference type="AlphaFoldDB" id="A0A699QVI4"/>
<reference evidence="1" key="1">
    <citation type="journal article" date="2019" name="Sci. Rep.">
        <title>Draft genome of Tanacetum cinerariifolium, the natural source of mosquito coil.</title>
        <authorList>
            <person name="Yamashiro T."/>
            <person name="Shiraishi A."/>
            <person name="Satake H."/>
            <person name="Nakayama K."/>
        </authorList>
    </citation>
    <scope>NUCLEOTIDE SEQUENCE</scope>
</reference>
<feature type="non-terminal residue" evidence="1">
    <location>
        <position position="1"/>
    </location>
</feature>
<protein>
    <submittedName>
        <fullName evidence="1">Uncharacterized protein</fullName>
    </submittedName>
</protein>
<sequence length="46" mass="4540">ADSEGEVVSADNAIPAGVSISAGNVATAIVSPQSEIEFAFMGLSTE</sequence>
<gene>
    <name evidence="1" type="ORF">Tci_849903</name>
</gene>
<dbReference type="EMBL" id="BKCJ011063339">
    <property type="protein sequence ID" value="GFC77933.1"/>
    <property type="molecule type" value="Genomic_DNA"/>
</dbReference>
<accession>A0A699QVI4</accession>
<organism evidence="1">
    <name type="scientific">Tanacetum cinerariifolium</name>
    <name type="common">Dalmatian daisy</name>
    <name type="synonym">Chrysanthemum cinerariifolium</name>
    <dbReference type="NCBI Taxonomy" id="118510"/>
    <lineage>
        <taxon>Eukaryota</taxon>
        <taxon>Viridiplantae</taxon>
        <taxon>Streptophyta</taxon>
        <taxon>Embryophyta</taxon>
        <taxon>Tracheophyta</taxon>
        <taxon>Spermatophyta</taxon>
        <taxon>Magnoliopsida</taxon>
        <taxon>eudicotyledons</taxon>
        <taxon>Gunneridae</taxon>
        <taxon>Pentapetalae</taxon>
        <taxon>asterids</taxon>
        <taxon>campanulids</taxon>
        <taxon>Asterales</taxon>
        <taxon>Asteraceae</taxon>
        <taxon>Asteroideae</taxon>
        <taxon>Anthemideae</taxon>
        <taxon>Anthemidinae</taxon>
        <taxon>Tanacetum</taxon>
    </lineage>
</organism>
<name>A0A699QVI4_TANCI</name>
<comment type="caution">
    <text evidence="1">The sequence shown here is derived from an EMBL/GenBank/DDBJ whole genome shotgun (WGS) entry which is preliminary data.</text>
</comment>
<proteinExistence type="predicted"/>
<feature type="non-terminal residue" evidence="1">
    <location>
        <position position="46"/>
    </location>
</feature>
<evidence type="ECO:0000313" key="1">
    <source>
        <dbReference type="EMBL" id="GFC77933.1"/>
    </source>
</evidence>